<feature type="transmembrane region" description="Helical" evidence="7">
    <location>
        <begin position="12"/>
        <end position="29"/>
    </location>
</feature>
<dbReference type="InParanoid" id="M0MKY3"/>
<sequence>MTENPEPEHHRLVVAGSGIAGLTAAIYAARSNNEPLVLEGREPGGQLTLTTDVANYPGFPEGIGGPELVNDMQAQAERFGAEIRHGVIEHVDDSDRPFEIELADGTRLTADAVIAASGASARTLGIPGEDELMGYGVSTCATCDGAFFRDEEMIVVGGGDAAMEEATFLTKFASKVYVIHRREAFRAEDYWIDRLEEHVEAGDIEVVRNAELTEIRGSPDGGIEGASLVRHPEGHPTERLDDSETERFEMDVGAVFLAIGHTPNTDYLEDTGVEMDDAGYLDTRGGAGGGQTRTGVPGIFGAGDVVDYHYQQAVTAGGMGCKAAIDADDYLETLDEEPATDAEAALAESDD</sequence>
<keyword evidence="10" id="KW-1185">Reference proteome</keyword>
<dbReference type="OrthoDB" id="265365at2157"/>
<keyword evidence="3" id="KW-0560">Oxidoreductase</keyword>
<evidence type="ECO:0000256" key="7">
    <source>
        <dbReference type="SAM" id="Phobius"/>
    </source>
</evidence>
<dbReference type="FunCoup" id="M0MKY3">
    <property type="interactions" value="128"/>
</dbReference>
<evidence type="ECO:0000256" key="5">
    <source>
        <dbReference type="ARBA" id="ARBA00023284"/>
    </source>
</evidence>
<keyword evidence="7" id="KW-0812">Transmembrane</keyword>
<dbReference type="STRING" id="1227455.C449_07230"/>
<keyword evidence="4" id="KW-1015">Disulfide bond</keyword>
<dbReference type="InterPro" id="IPR036188">
    <property type="entry name" value="FAD/NAD-bd_sf"/>
</dbReference>
<feature type="domain" description="FAD/NAD(P)-binding" evidence="8">
    <location>
        <begin position="11"/>
        <end position="320"/>
    </location>
</feature>
<protein>
    <submittedName>
        <fullName evidence="9">Thioredoxin reductase</fullName>
    </submittedName>
</protein>
<organism evidence="9 10">
    <name type="scientific">Halococcus saccharolyticus DSM 5350</name>
    <dbReference type="NCBI Taxonomy" id="1227455"/>
    <lineage>
        <taxon>Archaea</taxon>
        <taxon>Methanobacteriati</taxon>
        <taxon>Methanobacteriota</taxon>
        <taxon>Stenosarchaea group</taxon>
        <taxon>Halobacteria</taxon>
        <taxon>Halobacteriales</taxon>
        <taxon>Halococcaceae</taxon>
        <taxon>Halococcus</taxon>
    </lineage>
</organism>
<dbReference type="PANTHER" id="PTHR48105">
    <property type="entry name" value="THIOREDOXIN REDUCTASE 1-RELATED-RELATED"/>
    <property type="match status" value="1"/>
</dbReference>
<dbReference type="InterPro" id="IPR050097">
    <property type="entry name" value="Ferredoxin-NADP_redctase_2"/>
</dbReference>
<evidence type="ECO:0000259" key="8">
    <source>
        <dbReference type="Pfam" id="PF07992"/>
    </source>
</evidence>
<evidence type="ECO:0000313" key="9">
    <source>
        <dbReference type="EMBL" id="EMA45399.1"/>
    </source>
</evidence>
<evidence type="ECO:0000313" key="10">
    <source>
        <dbReference type="Proteomes" id="UP000011669"/>
    </source>
</evidence>
<keyword evidence="7" id="KW-1133">Transmembrane helix</keyword>
<gene>
    <name evidence="9" type="ORF">C449_07230</name>
</gene>
<dbReference type="RefSeq" id="WP_006077304.1">
    <property type="nucleotide sequence ID" value="NZ_AOMD01000018.1"/>
</dbReference>
<dbReference type="GO" id="GO:0016668">
    <property type="term" value="F:oxidoreductase activity, acting on a sulfur group of donors, NAD(P) as acceptor"/>
    <property type="evidence" value="ECO:0007669"/>
    <property type="project" value="UniProtKB-ARBA"/>
</dbReference>
<name>M0MKY3_9EURY</name>
<dbReference type="Pfam" id="PF07992">
    <property type="entry name" value="Pyr_redox_2"/>
    <property type="match status" value="1"/>
</dbReference>
<keyword evidence="1" id="KW-0285">Flavoprotein</keyword>
<dbReference type="Proteomes" id="UP000011669">
    <property type="component" value="Unassembled WGS sequence"/>
</dbReference>
<accession>M0MKY3</accession>
<keyword evidence="2" id="KW-0274">FAD</keyword>
<dbReference type="AlphaFoldDB" id="M0MKY3"/>
<keyword evidence="7" id="KW-0472">Membrane</keyword>
<dbReference type="PRINTS" id="PR00469">
    <property type="entry name" value="PNDRDTASEII"/>
</dbReference>
<feature type="region of interest" description="Disordered" evidence="6">
    <location>
        <begin position="215"/>
        <end position="241"/>
    </location>
</feature>
<proteinExistence type="predicted"/>
<keyword evidence="5" id="KW-0676">Redox-active center</keyword>
<feature type="compositionally biased region" description="Basic and acidic residues" evidence="6">
    <location>
        <begin position="230"/>
        <end position="241"/>
    </location>
</feature>
<dbReference type="PROSITE" id="PS00573">
    <property type="entry name" value="PYRIDINE_REDOX_2"/>
    <property type="match status" value="1"/>
</dbReference>
<dbReference type="InterPro" id="IPR023753">
    <property type="entry name" value="FAD/NAD-binding_dom"/>
</dbReference>
<dbReference type="InterPro" id="IPR008255">
    <property type="entry name" value="Pyr_nucl-diS_OxRdtase_2_AS"/>
</dbReference>
<comment type="caution">
    <text evidence="9">The sequence shown here is derived from an EMBL/GenBank/DDBJ whole genome shotgun (WGS) entry which is preliminary data.</text>
</comment>
<evidence type="ECO:0000256" key="1">
    <source>
        <dbReference type="ARBA" id="ARBA00022630"/>
    </source>
</evidence>
<dbReference type="EMBL" id="AOMD01000018">
    <property type="protein sequence ID" value="EMA45399.1"/>
    <property type="molecule type" value="Genomic_DNA"/>
</dbReference>
<reference evidence="9 10" key="1">
    <citation type="journal article" date="2014" name="PLoS Genet.">
        <title>Phylogenetically driven sequencing of extremely halophilic archaea reveals strategies for static and dynamic osmo-response.</title>
        <authorList>
            <person name="Becker E.A."/>
            <person name="Seitzer P.M."/>
            <person name="Tritt A."/>
            <person name="Larsen D."/>
            <person name="Krusor M."/>
            <person name="Yao A.I."/>
            <person name="Wu D."/>
            <person name="Madern D."/>
            <person name="Eisen J.A."/>
            <person name="Darling A.E."/>
            <person name="Facciotti M.T."/>
        </authorList>
    </citation>
    <scope>NUCLEOTIDE SEQUENCE [LARGE SCALE GENOMIC DNA]</scope>
    <source>
        <strain evidence="9 10">DSM 5350</strain>
    </source>
</reference>
<dbReference type="Gene3D" id="3.50.50.60">
    <property type="entry name" value="FAD/NAD(P)-binding domain"/>
    <property type="match status" value="2"/>
</dbReference>
<dbReference type="SUPFAM" id="SSF51905">
    <property type="entry name" value="FAD/NAD(P)-binding domain"/>
    <property type="match status" value="1"/>
</dbReference>
<evidence type="ECO:0000256" key="2">
    <source>
        <dbReference type="ARBA" id="ARBA00022827"/>
    </source>
</evidence>
<dbReference type="PRINTS" id="PR00368">
    <property type="entry name" value="FADPNR"/>
</dbReference>
<evidence type="ECO:0000256" key="3">
    <source>
        <dbReference type="ARBA" id="ARBA00023002"/>
    </source>
</evidence>
<dbReference type="PATRIC" id="fig|1227455.4.peg.1475"/>
<evidence type="ECO:0000256" key="6">
    <source>
        <dbReference type="SAM" id="MobiDB-lite"/>
    </source>
</evidence>
<evidence type="ECO:0000256" key="4">
    <source>
        <dbReference type="ARBA" id="ARBA00023157"/>
    </source>
</evidence>